<keyword evidence="3" id="KW-0687">Ribonucleoprotein</keyword>
<proteinExistence type="inferred from homology"/>
<evidence type="ECO:0000313" key="4">
    <source>
        <dbReference type="EnsemblPlants" id="EMT33579"/>
    </source>
</evidence>
<name>N1R4S3_AEGTA</name>
<dbReference type="SUPFAM" id="SSF48662">
    <property type="entry name" value="Ribosomal protein L39e"/>
    <property type="match status" value="1"/>
</dbReference>
<reference evidence="4" key="1">
    <citation type="submission" date="2015-06" db="UniProtKB">
        <authorList>
            <consortium name="EnsemblPlants"/>
        </authorList>
    </citation>
    <scope>IDENTIFICATION</scope>
</reference>
<dbReference type="Gene3D" id="1.10.1620.10">
    <property type="entry name" value="Ribosomal protein L39e"/>
    <property type="match status" value="1"/>
</dbReference>
<accession>N1R4S3</accession>
<dbReference type="PANTHER" id="PTHR19970">
    <property type="entry name" value="RIBOSOMAL PROTEIN L39E"/>
    <property type="match status" value="1"/>
</dbReference>
<dbReference type="InterPro" id="IPR023626">
    <property type="entry name" value="Ribosomal_eL39_dom_sf"/>
</dbReference>
<dbReference type="InterPro" id="IPR000077">
    <property type="entry name" value="Ribosomal_eL39"/>
</dbReference>
<sequence length="88" mass="10323">MPSHKTFRIKQKLAKKQRQNRPIPYWIRMRTDNTISLPGIPSYFADYGTTFILLKLCILPELKWPDQLKSLRVCQDTSTCDIVMSHLS</sequence>
<evidence type="ECO:0000256" key="1">
    <source>
        <dbReference type="ARBA" id="ARBA00009339"/>
    </source>
</evidence>
<dbReference type="EnsemblPlants" id="EMT33579">
    <property type="protein sequence ID" value="EMT33579"/>
    <property type="gene ID" value="F775_05278"/>
</dbReference>
<dbReference type="GO" id="GO:0003735">
    <property type="term" value="F:structural constituent of ribosome"/>
    <property type="evidence" value="ECO:0007669"/>
    <property type="project" value="InterPro"/>
</dbReference>
<evidence type="ECO:0000256" key="2">
    <source>
        <dbReference type="ARBA" id="ARBA00022980"/>
    </source>
</evidence>
<dbReference type="Pfam" id="PF00832">
    <property type="entry name" value="Ribosomal_L39"/>
    <property type="match status" value="1"/>
</dbReference>
<dbReference type="GO" id="GO:0006412">
    <property type="term" value="P:translation"/>
    <property type="evidence" value="ECO:0007669"/>
    <property type="project" value="InterPro"/>
</dbReference>
<evidence type="ECO:0000256" key="3">
    <source>
        <dbReference type="ARBA" id="ARBA00023274"/>
    </source>
</evidence>
<keyword evidence="2" id="KW-0689">Ribosomal protein</keyword>
<dbReference type="FunFam" id="1.10.1620.10:FF:000001">
    <property type="entry name" value="60S ribosomal protein-like L39"/>
    <property type="match status" value="1"/>
</dbReference>
<organism evidence="4">
    <name type="scientific">Aegilops tauschii</name>
    <name type="common">Tausch's goatgrass</name>
    <name type="synonym">Aegilops squarrosa</name>
    <dbReference type="NCBI Taxonomy" id="37682"/>
    <lineage>
        <taxon>Eukaryota</taxon>
        <taxon>Viridiplantae</taxon>
        <taxon>Streptophyta</taxon>
        <taxon>Embryophyta</taxon>
        <taxon>Tracheophyta</taxon>
        <taxon>Spermatophyta</taxon>
        <taxon>Magnoliopsida</taxon>
        <taxon>Liliopsida</taxon>
        <taxon>Poales</taxon>
        <taxon>Poaceae</taxon>
        <taxon>BOP clade</taxon>
        <taxon>Pooideae</taxon>
        <taxon>Triticodae</taxon>
        <taxon>Triticeae</taxon>
        <taxon>Triticinae</taxon>
        <taxon>Aegilops</taxon>
    </lineage>
</organism>
<protein>
    <submittedName>
        <fullName evidence="4">60S ribosomal protein L39</fullName>
    </submittedName>
</protein>
<dbReference type="AlphaFoldDB" id="N1R4S3"/>
<comment type="similarity">
    <text evidence="1">Belongs to the eukaryotic ribosomal protein eL39 family.</text>
</comment>
<dbReference type="PANTHER" id="PTHR19970:SF24">
    <property type="entry name" value="60S RIBOSOMAL PROTEIN L39"/>
    <property type="match status" value="1"/>
</dbReference>
<dbReference type="GO" id="GO:0022625">
    <property type="term" value="C:cytosolic large ribosomal subunit"/>
    <property type="evidence" value="ECO:0007669"/>
    <property type="project" value="TreeGrafter"/>
</dbReference>